<dbReference type="EMBL" id="CM042883">
    <property type="protein sequence ID" value="KAI4373266.1"/>
    <property type="molecule type" value="Genomic_DNA"/>
</dbReference>
<gene>
    <name evidence="1" type="ORF">MLD38_011408</name>
</gene>
<accession>A0ACB9R5Z6</accession>
<sequence length="227" mass="25452">MDVIFEPQRGKPFDVEVGFFDTVLEIKLKSQKDRKPLPAPQVPVKFEQPCPPQVLPCNGSNIQLNVRIPLTGSFFSMEVDAGDSIPTLKERIHEVAGVGVNNIVLHVEKAYLDDHSGNGSGPGSGVYWAPRCLGGDNSIVVQQFKEDRVMVLPKWGTTKIPVEIGAADNMAELRKEMQSMQERMNINLPPEGYFFIYKHNVMDEDRSFWWHHGNTIDIFNGSITGRS</sequence>
<organism evidence="1 2">
    <name type="scientific">Melastoma candidum</name>
    <dbReference type="NCBI Taxonomy" id="119954"/>
    <lineage>
        <taxon>Eukaryota</taxon>
        <taxon>Viridiplantae</taxon>
        <taxon>Streptophyta</taxon>
        <taxon>Embryophyta</taxon>
        <taxon>Tracheophyta</taxon>
        <taxon>Spermatophyta</taxon>
        <taxon>Magnoliopsida</taxon>
        <taxon>eudicotyledons</taxon>
        <taxon>Gunneridae</taxon>
        <taxon>Pentapetalae</taxon>
        <taxon>rosids</taxon>
        <taxon>malvids</taxon>
        <taxon>Myrtales</taxon>
        <taxon>Melastomataceae</taxon>
        <taxon>Melastomatoideae</taxon>
        <taxon>Melastomateae</taxon>
        <taxon>Melastoma</taxon>
    </lineage>
</organism>
<name>A0ACB9R5Z6_9MYRT</name>
<reference evidence="2" key="1">
    <citation type="journal article" date="2023" name="Front. Plant Sci.">
        <title>Chromosomal-level genome assembly of Melastoma candidum provides insights into trichome evolution.</title>
        <authorList>
            <person name="Zhong Y."/>
            <person name="Wu W."/>
            <person name="Sun C."/>
            <person name="Zou P."/>
            <person name="Liu Y."/>
            <person name="Dai S."/>
            <person name="Zhou R."/>
        </authorList>
    </citation>
    <scope>NUCLEOTIDE SEQUENCE [LARGE SCALE GENOMIC DNA]</scope>
</reference>
<evidence type="ECO:0000313" key="1">
    <source>
        <dbReference type="EMBL" id="KAI4373266.1"/>
    </source>
</evidence>
<keyword evidence="2" id="KW-1185">Reference proteome</keyword>
<evidence type="ECO:0000313" key="2">
    <source>
        <dbReference type="Proteomes" id="UP001057402"/>
    </source>
</evidence>
<protein>
    <submittedName>
        <fullName evidence="1">Uncharacterized protein</fullName>
    </submittedName>
</protein>
<dbReference type="Proteomes" id="UP001057402">
    <property type="component" value="Chromosome 4"/>
</dbReference>
<proteinExistence type="predicted"/>
<comment type="caution">
    <text evidence="1">The sequence shown here is derived from an EMBL/GenBank/DDBJ whole genome shotgun (WGS) entry which is preliminary data.</text>
</comment>